<organism evidence="2 3">
    <name type="scientific">Nocardia rhamnosiphila</name>
    <dbReference type="NCBI Taxonomy" id="426716"/>
    <lineage>
        <taxon>Bacteria</taxon>
        <taxon>Bacillati</taxon>
        <taxon>Actinomycetota</taxon>
        <taxon>Actinomycetes</taxon>
        <taxon>Mycobacteriales</taxon>
        <taxon>Nocardiaceae</taxon>
        <taxon>Nocardia</taxon>
    </lineage>
</organism>
<accession>A0ABV2WKL7</accession>
<evidence type="ECO:0000313" key="3">
    <source>
        <dbReference type="Proteomes" id="UP001550628"/>
    </source>
</evidence>
<dbReference type="EMBL" id="JBEYBF010000003">
    <property type="protein sequence ID" value="MEU1951418.1"/>
    <property type="molecule type" value="Genomic_DNA"/>
</dbReference>
<comment type="caution">
    <text evidence="2">The sequence shown here is derived from an EMBL/GenBank/DDBJ whole genome shotgun (WGS) entry which is preliminary data.</text>
</comment>
<proteinExistence type="predicted"/>
<name>A0ABV2WKL7_9NOCA</name>
<keyword evidence="3" id="KW-1185">Reference proteome</keyword>
<evidence type="ECO:0008006" key="4">
    <source>
        <dbReference type="Google" id="ProtNLM"/>
    </source>
</evidence>
<protein>
    <recommendedName>
        <fullName evidence="4">MarR family transcriptional regulator</fullName>
    </recommendedName>
</protein>
<feature type="compositionally biased region" description="Low complexity" evidence="1">
    <location>
        <begin position="208"/>
        <end position="227"/>
    </location>
</feature>
<evidence type="ECO:0000313" key="2">
    <source>
        <dbReference type="EMBL" id="MEU1951418.1"/>
    </source>
</evidence>
<reference evidence="2 3" key="1">
    <citation type="submission" date="2024-06" db="EMBL/GenBank/DDBJ databases">
        <title>The Natural Products Discovery Center: Release of the First 8490 Sequenced Strains for Exploring Actinobacteria Biosynthetic Diversity.</title>
        <authorList>
            <person name="Kalkreuter E."/>
            <person name="Kautsar S.A."/>
            <person name="Yang D."/>
            <person name="Bader C.D."/>
            <person name="Teijaro C.N."/>
            <person name="Fluegel L."/>
            <person name="Davis C.M."/>
            <person name="Simpson J.R."/>
            <person name="Lauterbach L."/>
            <person name="Steele A.D."/>
            <person name="Gui C."/>
            <person name="Meng S."/>
            <person name="Li G."/>
            <person name="Viehrig K."/>
            <person name="Ye F."/>
            <person name="Su P."/>
            <person name="Kiefer A.F."/>
            <person name="Nichols A."/>
            <person name="Cepeda A.J."/>
            <person name="Yan W."/>
            <person name="Fan B."/>
            <person name="Jiang Y."/>
            <person name="Adhikari A."/>
            <person name="Zheng C.-J."/>
            <person name="Schuster L."/>
            <person name="Cowan T.M."/>
            <person name="Smanski M.J."/>
            <person name="Chevrette M.G."/>
            <person name="De Carvalho L.P.S."/>
            <person name="Shen B."/>
        </authorList>
    </citation>
    <scope>NUCLEOTIDE SEQUENCE [LARGE SCALE GENOMIC DNA]</scope>
    <source>
        <strain evidence="2 3">NPDC019708</strain>
    </source>
</reference>
<dbReference type="GeneID" id="96242430"/>
<feature type="region of interest" description="Disordered" evidence="1">
    <location>
        <begin position="208"/>
        <end position="246"/>
    </location>
</feature>
<gene>
    <name evidence="2" type="ORF">ABZ510_06115</name>
</gene>
<dbReference type="RefSeq" id="WP_030519776.1">
    <property type="nucleotide sequence ID" value="NZ_JBEYBD010000001.1"/>
</dbReference>
<dbReference type="Proteomes" id="UP001550628">
    <property type="component" value="Unassembled WGS sequence"/>
</dbReference>
<sequence length="264" mass="28091">MRVELADELERLEDEGRTGVLRVGDGEFHLADGAIASATCSRTTGLDRLVVEAGVASAEDWERAGTGDPGPLLGRPLLETLALLAVFDAAYFLLPTPVVPEFRPAPAHWLSAVCTIRPRALVRECARRGDPDSGPWPAELVDRAAVVPVRRIRRRRVLLTGGQAEVLAAADNRRSVTGIARDLGRTAYGCLEAVRDLTVAGLIEPPVGAPASDAGPPAAGPAAGAEPPLRRRVRNATPVPDGDEWEPVDHELLTRLRAALEDLA</sequence>
<evidence type="ECO:0000256" key="1">
    <source>
        <dbReference type="SAM" id="MobiDB-lite"/>
    </source>
</evidence>